<protein>
    <recommendedName>
        <fullName evidence="1">Methyltransferase type 11 domain-containing protein</fullName>
    </recommendedName>
</protein>
<dbReference type="GO" id="GO:0008757">
    <property type="term" value="F:S-adenosylmethionine-dependent methyltransferase activity"/>
    <property type="evidence" value="ECO:0007669"/>
    <property type="project" value="InterPro"/>
</dbReference>
<dbReference type="Proteomes" id="UP001054252">
    <property type="component" value="Unassembled WGS sequence"/>
</dbReference>
<reference evidence="2 3" key="1">
    <citation type="journal article" date="2021" name="Commun. Biol.">
        <title>The genome of Shorea leprosula (Dipterocarpaceae) highlights the ecological relevance of drought in aseasonal tropical rainforests.</title>
        <authorList>
            <person name="Ng K.K.S."/>
            <person name="Kobayashi M.J."/>
            <person name="Fawcett J.A."/>
            <person name="Hatakeyama M."/>
            <person name="Paape T."/>
            <person name="Ng C.H."/>
            <person name="Ang C.C."/>
            <person name="Tnah L.H."/>
            <person name="Lee C.T."/>
            <person name="Nishiyama T."/>
            <person name="Sese J."/>
            <person name="O'Brien M.J."/>
            <person name="Copetti D."/>
            <person name="Mohd Noor M.I."/>
            <person name="Ong R.C."/>
            <person name="Putra M."/>
            <person name="Sireger I.Z."/>
            <person name="Indrioko S."/>
            <person name="Kosugi Y."/>
            <person name="Izuno A."/>
            <person name="Isagi Y."/>
            <person name="Lee S.L."/>
            <person name="Shimizu K.K."/>
        </authorList>
    </citation>
    <scope>NUCLEOTIDE SEQUENCE [LARGE SCALE GENOMIC DNA]</scope>
    <source>
        <strain evidence="2">214</strain>
    </source>
</reference>
<dbReference type="CDD" id="cd02440">
    <property type="entry name" value="AdoMet_MTases"/>
    <property type="match status" value="1"/>
</dbReference>
<evidence type="ECO:0000259" key="1">
    <source>
        <dbReference type="Pfam" id="PF08241"/>
    </source>
</evidence>
<proteinExistence type="predicted"/>
<name>A0AAV5LWX1_9ROSI</name>
<organism evidence="2 3">
    <name type="scientific">Rubroshorea leprosula</name>
    <dbReference type="NCBI Taxonomy" id="152421"/>
    <lineage>
        <taxon>Eukaryota</taxon>
        <taxon>Viridiplantae</taxon>
        <taxon>Streptophyta</taxon>
        <taxon>Embryophyta</taxon>
        <taxon>Tracheophyta</taxon>
        <taxon>Spermatophyta</taxon>
        <taxon>Magnoliopsida</taxon>
        <taxon>eudicotyledons</taxon>
        <taxon>Gunneridae</taxon>
        <taxon>Pentapetalae</taxon>
        <taxon>rosids</taxon>
        <taxon>malvids</taxon>
        <taxon>Malvales</taxon>
        <taxon>Dipterocarpaceae</taxon>
        <taxon>Rubroshorea</taxon>
    </lineage>
</organism>
<dbReference type="SUPFAM" id="SSF53335">
    <property type="entry name" value="S-adenosyl-L-methionine-dependent methyltransferases"/>
    <property type="match status" value="1"/>
</dbReference>
<evidence type="ECO:0000313" key="2">
    <source>
        <dbReference type="EMBL" id="GKV41700.1"/>
    </source>
</evidence>
<dbReference type="PANTHER" id="PTHR45180">
    <property type="entry name" value="OS01G0307686 PROTEIN"/>
    <property type="match status" value="1"/>
</dbReference>
<feature type="domain" description="Methyltransferase type 11" evidence="1">
    <location>
        <begin position="41"/>
        <end position="130"/>
    </location>
</feature>
<dbReference type="AlphaFoldDB" id="A0AAV5LWX1"/>
<comment type="caution">
    <text evidence="2">The sequence shown here is derived from an EMBL/GenBank/DDBJ whole genome shotgun (WGS) entry which is preliminary data.</text>
</comment>
<evidence type="ECO:0000313" key="3">
    <source>
        <dbReference type="Proteomes" id="UP001054252"/>
    </source>
</evidence>
<dbReference type="InterPro" id="IPR029063">
    <property type="entry name" value="SAM-dependent_MTases_sf"/>
</dbReference>
<accession>A0AAV5LWX1</accession>
<dbReference type="EMBL" id="BPVZ01000152">
    <property type="protein sequence ID" value="GKV41700.1"/>
    <property type="molecule type" value="Genomic_DNA"/>
</dbReference>
<sequence length="262" mass="30101">MANLFINHNQAKQYAESRPSYPDQLFQFISSMTPSHDFAWDVATGSGQAARSLAEIYKNVVATDTSPTQLENAPKLPNIRYQHTPPIMSTAELEQKVAAESSVDLVTVAQALHWFDLPKFYQQVKWVLKKPYGVFAAWCYTMPEVNDAVDDLIRRFYENPYRDPRRRMVDDKYSSVDFPFEAVERAGGTGPFEFVTERVMGYDEYMTYLRSLSMYQKAKDNGVELLTADVVEDFRRAWNVDCGNGQKLVKFPVFLRIGKVEK</sequence>
<keyword evidence="3" id="KW-1185">Reference proteome</keyword>
<dbReference type="InterPro" id="IPR013216">
    <property type="entry name" value="Methyltransf_11"/>
</dbReference>
<gene>
    <name evidence="2" type="ORF">SLEP1_g49198</name>
</gene>
<dbReference type="Gene3D" id="3.40.50.150">
    <property type="entry name" value="Vaccinia Virus protein VP39"/>
    <property type="match status" value="1"/>
</dbReference>
<dbReference type="Pfam" id="PF08241">
    <property type="entry name" value="Methyltransf_11"/>
    <property type="match status" value="1"/>
</dbReference>
<dbReference type="PANTHER" id="PTHR45180:SF1">
    <property type="entry name" value="OS01G0307686 PROTEIN"/>
    <property type="match status" value="1"/>
</dbReference>